<dbReference type="PANTHER" id="PTHR42711">
    <property type="entry name" value="ABC TRANSPORTER ATP-BINDING PROTEIN"/>
    <property type="match status" value="1"/>
</dbReference>
<dbReference type="InterPro" id="IPR003439">
    <property type="entry name" value="ABC_transporter-like_ATP-bd"/>
</dbReference>
<keyword evidence="5" id="KW-0067">ATP-binding</keyword>
<comment type="subcellular location">
    <subcellularLocation>
        <location evidence="1">Cell membrane</location>
        <topology evidence="1">Peripheral membrane protein</topology>
    </subcellularLocation>
</comment>
<dbReference type="SMART" id="SM00382">
    <property type="entry name" value="AAA"/>
    <property type="match status" value="1"/>
</dbReference>
<keyword evidence="4" id="KW-0547">Nucleotide-binding</keyword>
<proteinExistence type="inferred from homology"/>
<evidence type="ECO:0000256" key="3">
    <source>
        <dbReference type="ARBA" id="ARBA00022448"/>
    </source>
</evidence>
<dbReference type="Gene3D" id="3.40.50.300">
    <property type="entry name" value="P-loop containing nucleotide triphosphate hydrolases"/>
    <property type="match status" value="1"/>
</dbReference>
<dbReference type="InterPro" id="IPR017871">
    <property type="entry name" value="ABC_transporter-like_CS"/>
</dbReference>
<dbReference type="PANTHER" id="PTHR42711:SF5">
    <property type="entry name" value="ABC TRANSPORTER ATP-BINDING PROTEIN NATA"/>
    <property type="match status" value="1"/>
</dbReference>
<evidence type="ECO:0000256" key="6">
    <source>
        <dbReference type="ARBA" id="ARBA00023251"/>
    </source>
</evidence>
<keyword evidence="3" id="KW-0813">Transport</keyword>
<dbReference type="EMBL" id="LGUT01002022">
    <property type="protein sequence ID" value="KOG87810.1"/>
    <property type="molecule type" value="Genomic_DNA"/>
</dbReference>
<dbReference type="PROSITE" id="PS00211">
    <property type="entry name" value="ABC_TRANSPORTER_1"/>
    <property type="match status" value="1"/>
</dbReference>
<evidence type="ECO:0000313" key="8">
    <source>
        <dbReference type="EMBL" id="KOG87810.1"/>
    </source>
</evidence>
<keyword evidence="6" id="KW-0046">Antibiotic resistance</keyword>
<evidence type="ECO:0000256" key="4">
    <source>
        <dbReference type="ARBA" id="ARBA00022741"/>
    </source>
</evidence>
<dbReference type="PROSITE" id="PS50893">
    <property type="entry name" value="ABC_TRANSPORTER_2"/>
    <property type="match status" value="1"/>
</dbReference>
<dbReference type="Proteomes" id="UP000037020">
    <property type="component" value="Unassembled WGS sequence"/>
</dbReference>
<reference evidence="8 9" key="1">
    <citation type="submission" date="2015-07" db="EMBL/GenBank/DDBJ databases">
        <authorList>
            <person name="Ju K.-S."/>
            <person name="Doroghazi J.R."/>
            <person name="Metcalf W.W."/>
        </authorList>
    </citation>
    <scope>NUCLEOTIDE SEQUENCE [LARGE SCALE GENOMIC DNA]</scope>
    <source>
        <strain evidence="8 9">NRRL B-3589</strain>
    </source>
</reference>
<evidence type="ECO:0000256" key="1">
    <source>
        <dbReference type="ARBA" id="ARBA00004202"/>
    </source>
</evidence>
<evidence type="ECO:0000256" key="5">
    <source>
        <dbReference type="ARBA" id="ARBA00022840"/>
    </source>
</evidence>
<organism evidence="8 9">
    <name type="scientific">Streptomyces varsoviensis</name>
    <dbReference type="NCBI Taxonomy" id="67373"/>
    <lineage>
        <taxon>Bacteria</taxon>
        <taxon>Bacillati</taxon>
        <taxon>Actinomycetota</taxon>
        <taxon>Actinomycetes</taxon>
        <taxon>Kitasatosporales</taxon>
        <taxon>Streptomycetaceae</taxon>
        <taxon>Streptomyces</taxon>
    </lineage>
</organism>
<name>A0ABR5J327_9ACTN</name>
<feature type="domain" description="ABC transporter" evidence="7">
    <location>
        <begin position="14"/>
        <end position="248"/>
    </location>
</feature>
<dbReference type="Pfam" id="PF00005">
    <property type="entry name" value="ABC_tran"/>
    <property type="match status" value="1"/>
</dbReference>
<keyword evidence="9" id="KW-1185">Reference proteome</keyword>
<gene>
    <name evidence="8" type="ORF">ADK38_23365</name>
</gene>
<protein>
    <submittedName>
        <fullName evidence="8">Multidrug ABC transporter ATPase</fullName>
    </submittedName>
</protein>
<comment type="caution">
    <text evidence="8">The sequence shown here is derived from an EMBL/GenBank/DDBJ whole genome shotgun (WGS) entry which is preliminary data.</text>
</comment>
<dbReference type="SUPFAM" id="SSF52540">
    <property type="entry name" value="P-loop containing nucleoside triphosphate hydrolases"/>
    <property type="match status" value="1"/>
</dbReference>
<accession>A0ABR5J327</accession>
<evidence type="ECO:0000313" key="9">
    <source>
        <dbReference type="Proteomes" id="UP000037020"/>
    </source>
</evidence>
<dbReference type="InterPro" id="IPR050763">
    <property type="entry name" value="ABC_transporter_ATP-binding"/>
</dbReference>
<dbReference type="RefSeq" id="WP_030878066.1">
    <property type="nucleotide sequence ID" value="NZ_JBIRHZ010000002.1"/>
</dbReference>
<sequence length="325" mass="35003">MTRDSEDAAADAAIRTEALRKTYATPRGEVRAVDGLDLTVRRGEFFGLLGPNGAGKSTTMGMLTTRVRPTGGTARVAGFDACRSPLGVKRRIGVVTQANTMDRAVTIREGMEYRGRYFGLTARESRRRAAELLDQFRLGEVADAMDDHVSGGQSKRAMVARALIHRPEVLFLDEPTAAIDPQARNGLWELLRELNAGGQTILLTTHYLQEAQELCDRVAIIDHGTLLTCDTVAGITAAGGADTVLTLVFDGPAEPAVERARKLDGVRRAEARGAELRVYASDGEGLLGELITAGADHGLSVRNASTLPPSLETAFLNLTGREYRE</sequence>
<evidence type="ECO:0000259" key="7">
    <source>
        <dbReference type="PROSITE" id="PS50893"/>
    </source>
</evidence>
<dbReference type="InterPro" id="IPR003593">
    <property type="entry name" value="AAA+_ATPase"/>
</dbReference>
<dbReference type="InterPro" id="IPR027417">
    <property type="entry name" value="P-loop_NTPase"/>
</dbReference>
<comment type="similarity">
    <text evidence="2">Belongs to the ABC transporter superfamily.</text>
</comment>
<evidence type="ECO:0000256" key="2">
    <source>
        <dbReference type="ARBA" id="ARBA00005417"/>
    </source>
</evidence>